<proteinExistence type="predicted"/>
<dbReference type="Proteomes" id="UP001476798">
    <property type="component" value="Unassembled WGS sequence"/>
</dbReference>
<keyword evidence="4" id="KW-1185">Reference proteome</keyword>
<dbReference type="Gene3D" id="1.10.555.10">
    <property type="entry name" value="Rho GTPase activation protein"/>
    <property type="match status" value="1"/>
</dbReference>
<keyword evidence="1" id="KW-0343">GTPase activation</keyword>
<reference evidence="3 4" key="1">
    <citation type="submission" date="2021-06" db="EMBL/GenBank/DDBJ databases">
        <authorList>
            <person name="Palmer J.M."/>
        </authorList>
    </citation>
    <scope>NUCLEOTIDE SEQUENCE [LARGE SCALE GENOMIC DNA]</scope>
    <source>
        <strain evidence="3 4">GA_2019</strain>
        <tissue evidence="3">Muscle</tissue>
    </source>
</reference>
<dbReference type="SUPFAM" id="SSF48350">
    <property type="entry name" value="GTPase activation domain, GAP"/>
    <property type="match status" value="1"/>
</dbReference>
<comment type="caution">
    <text evidence="3">The sequence shown here is derived from an EMBL/GenBank/DDBJ whole genome shotgun (WGS) entry which is preliminary data.</text>
</comment>
<accession>A0ABV0PXD1</accession>
<feature type="domain" description="Rho-GAP" evidence="2">
    <location>
        <begin position="1"/>
        <end position="98"/>
    </location>
</feature>
<dbReference type="InterPro" id="IPR000198">
    <property type="entry name" value="RhoGAP_dom"/>
</dbReference>
<evidence type="ECO:0000256" key="1">
    <source>
        <dbReference type="ARBA" id="ARBA00022468"/>
    </source>
</evidence>
<evidence type="ECO:0000259" key="2">
    <source>
        <dbReference type="PROSITE" id="PS50238"/>
    </source>
</evidence>
<dbReference type="InterPro" id="IPR008936">
    <property type="entry name" value="Rho_GTPase_activation_prot"/>
</dbReference>
<organism evidence="3 4">
    <name type="scientific">Goodea atripinnis</name>
    <dbReference type="NCBI Taxonomy" id="208336"/>
    <lineage>
        <taxon>Eukaryota</taxon>
        <taxon>Metazoa</taxon>
        <taxon>Chordata</taxon>
        <taxon>Craniata</taxon>
        <taxon>Vertebrata</taxon>
        <taxon>Euteleostomi</taxon>
        <taxon>Actinopterygii</taxon>
        <taxon>Neopterygii</taxon>
        <taxon>Teleostei</taxon>
        <taxon>Neoteleostei</taxon>
        <taxon>Acanthomorphata</taxon>
        <taxon>Ovalentaria</taxon>
        <taxon>Atherinomorphae</taxon>
        <taxon>Cyprinodontiformes</taxon>
        <taxon>Goodeidae</taxon>
        <taxon>Goodea</taxon>
    </lineage>
</organism>
<evidence type="ECO:0000313" key="3">
    <source>
        <dbReference type="EMBL" id="MEQ2188001.1"/>
    </source>
</evidence>
<dbReference type="PANTHER" id="PTHR14963">
    <property type="entry name" value="RHO GTPASE ACTIVATING PROTEIN 18,19-RELATED"/>
    <property type="match status" value="1"/>
</dbReference>
<gene>
    <name evidence="3" type="ORF">GOODEAATRI_010515</name>
</gene>
<dbReference type="PROSITE" id="PS50238">
    <property type="entry name" value="RHOGAP"/>
    <property type="match status" value="1"/>
</dbReference>
<feature type="non-terminal residue" evidence="3">
    <location>
        <position position="1"/>
    </location>
</feature>
<sequence>SGVFDVPLTTVLDQDQRRAPGTRVPLILQKALVEFFQRVIDQQAKNKMSLNNVSVVMAPSIFIFKGLRSKVTEQQELSMATGTANIVRLLIRYQNLLWTVTCDSKHDCNL</sequence>
<name>A0ABV0PXD1_9TELE</name>
<evidence type="ECO:0000313" key="4">
    <source>
        <dbReference type="Proteomes" id="UP001476798"/>
    </source>
</evidence>
<dbReference type="Pfam" id="PF00620">
    <property type="entry name" value="RhoGAP"/>
    <property type="match status" value="1"/>
</dbReference>
<protein>
    <recommendedName>
        <fullName evidence="2">Rho-GAP domain-containing protein</fullName>
    </recommendedName>
</protein>
<dbReference type="PANTHER" id="PTHR14963:SF6">
    <property type="entry name" value="RHO GTPASE-ACTIVATING PROTEIN 18"/>
    <property type="match status" value="1"/>
</dbReference>
<dbReference type="EMBL" id="JAHRIO010090580">
    <property type="protein sequence ID" value="MEQ2188001.1"/>
    <property type="molecule type" value="Genomic_DNA"/>
</dbReference>